<evidence type="ECO:0000256" key="4">
    <source>
        <dbReference type="PROSITE-ProRule" id="PRU00433"/>
    </source>
</evidence>
<keyword evidence="2 4" id="KW-0479">Metal-binding</keyword>
<dbReference type="RefSeq" id="WP_197740738.1">
    <property type="nucleotide sequence ID" value="NZ_LR593887.1"/>
</dbReference>
<evidence type="ECO:0000256" key="3">
    <source>
        <dbReference type="ARBA" id="ARBA00023004"/>
    </source>
</evidence>
<gene>
    <name evidence="7" type="ORF">GMBLW1_01150</name>
</gene>
<reference evidence="7" key="1">
    <citation type="submission" date="2019-04" db="EMBL/GenBank/DDBJ databases">
        <authorList>
            <consortium name="Science for Life Laboratories"/>
        </authorList>
    </citation>
    <scope>NUCLEOTIDE SEQUENCE</scope>
    <source>
        <strain evidence="7">MBLW1</strain>
    </source>
</reference>
<dbReference type="InterPro" id="IPR036909">
    <property type="entry name" value="Cyt_c-like_dom_sf"/>
</dbReference>
<dbReference type="InParanoid" id="A0A6C2YS90"/>
<dbReference type="GO" id="GO:0009055">
    <property type="term" value="F:electron transfer activity"/>
    <property type="evidence" value="ECO:0007669"/>
    <property type="project" value="InterPro"/>
</dbReference>
<dbReference type="PANTHER" id="PTHR35008">
    <property type="entry name" value="BLL4482 PROTEIN-RELATED"/>
    <property type="match status" value="1"/>
</dbReference>
<dbReference type="Pfam" id="PF13442">
    <property type="entry name" value="Cytochrome_CBB3"/>
    <property type="match status" value="1"/>
</dbReference>
<dbReference type="AlphaFoldDB" id="A0A6C2YS90"/>
<evidence type="ECO:0000313" key="8">
    <source>
        <dbReference type="Proteomes" id="UP000464378"/>
    </source>
</evidence>
<keyword evidence="3 4" id="KW-0408">Iron</keyword>
<dbReference type="SUPFAM" id="SSF46626">
    <property type="entry name" value="Cytochrome c"/>
    <property type="match status" value="2"/>
</dbReference>
<evidence type="ECO:0000313" key="7">
    <source>
        <dbReference type="EMBL" id="VIP03845.1"/>
    </source>
</evidence>
<sequence length="291" mass="31328">MMRRSIWTKIGIFGVGVASLVLGRVGLEFVTQPQSSTLLAADPPTPIPSPKLPEGPLGEAIRMGELLVEQTATHEWTKPYVGNALHCTSCHLDNGRDPKAGSFLGVAAAYPAYSPREKRVITLEDRVLNCFMRSCNGTRPPLGGRVSVAITAYLTWLSQSQPIAMNAKAPLGPNAVPKLTTPIDNLNLQAGKAGYAKHCARCHRADGAGDSENPPVWGARSYNDGAGLARVEKLAPWLKVAMPLGEPMLTDREAIDIAAYIHSQPRPKFRLSEHLPPADRLGEYNADPAAK</sequence>
<organism evidence="7">
    <name type="scientific">Tuwongella immobilis</name>
    <dbReference type="NCBI Taxonomy" id="692036"/>
    <lineage>
        <taxon>Bacteria</taxon>
        <taxon>Pseudomonadati</taxon>
        <taxon>Planctomycetota</taxon>
        <taxon>Planctomycetia</taxon>
        <taxon>Gemmatales</taxon>
        <taxon>Gemmataceae</taxon>
        <taxon>Tuwongella</taxon>
    </lineage>
</organism>
<feature type="compositionally biased region" description="Basic and acidic residues" evidence="5">
    <location>
        <begin position="270"/>
        <end position="282"/>
    </location>
</feature>
<dbReference type="PROSITE" id="PS51007">
    <property type="entry name" value="CYTC"/>
    <property type="match status" value="1"/>
</dbReference>
<accession>A0A6C2YS90</accession>
<keyword evidence="8" id="KW-1185">Reference proteome</keyword>
<evidence type="ECO:0000256" key="2">
    <source>
        <dbReference type="ARBA" id="ARBA00022723"/>
    </source>
</evidence>
<evidence type="ECO:0000256" key="1">
    <source>
        <dbReference type="ARBA" id="ARBA00022617"/>
    </source>
</evidence>
<dbReference type="PANTHER" id="PTHR35008:SF4">
    <property type="entry name" value="BLL4482 PROTEIN"/>
    <property type="match status" value="1"/>
</dbReference>
<dbReference type="GO" id="GO:0020037">
    <property type="term" value="F:heme binding"/>
    <property type="evidence" value="ECO:0007669"/>
    <property type="project" value="InterPro"/>
</dbReference>
<dbReference type="Pfam" id="PF21342">
    <property type="entry name" value="SoxA-TsdA_cyt-c"/>
    <property type="match status" value="1"/>
</dbReference>
<dbReference type="EMBL" id="LR586016">
    <property type="protein sequence ID" value="VIP03845.1"/>
    <property type="molecule type" value="Genomic_DNA"/>
</dbReference>
<keyword evidence="1 4" id="KW-0349">Heme</keyword>
<dbReference type="KEGG" id="tim:GMBLW1_01150"/>
<evidence type="ECO:0000256" key="5">
    <source>
        <dbReference type="SAM" id="MobiDB-lite"/>
    </source>
</evidence>
<proteinExistence type="predicted"/>
<dbReference type="Gene3D" id="1.10.760.10">
    <property type="entry name" value="Cytochrome c-like domain"/>
    <property type="match status" value="2"/>
</dbReference>
<dbReference type="InterPro" id="IPR051459">
    <property type="entry name" value="Cytochrome_c-type_DH"/>
</dbReference>
<name>A0A6C2YS90_9BACT</name>
<protein>
    <recommendedName>
        <fullName evidence="6">Cytochrome c domain-containing protein</fullName>
    </recommendedName>
</protein>
<feature type="region of interest" description="Disordered" evidence="5">
    <location>
        <begin position="269"/>
        <end position="291"/>
    </location>
</feature>
<dbReference type="EMBL" id="LR593887">
    <property type="protein sequence ID" value="VTS05057.1"/>
    <property type="molecule type" value="Genomic_DNA"/>
</dbReference>
<dbReference type="InterPro" id="IPR009056">
    <property type="entry name" value="Cyt_c-like_dom"/>
</dbReference>
<dbReference type="GO" id="GO:0046872">
    <property type="term" value="F:metal ion binding"/>
    <property type="evidence" value="ECO:0007669"/>
    <property type="project" value="UniProtKB-KW"/>
</dbReference>
<evidence type="ECO:0000259" key="6">
    <source>
        <dbReference type="PROSITE" id="PS51007"/>
    </source>
</evidence>
<feature type="domain" description="Cytochrome c" evidence="6">
    <location>
        <begin position="186"/>
        <end position="265"/>
    </location>
</feature>
<dbReference type="Proteomes" id="UP000464378">
    <property type="component" value="Chromosome"/>
</dbReference>